<dbReference type="Proteomes" id="UP000031890">
    <property type="component" value="Chromosome"/>
</dbReference>
<organism evidence="2 3">
    <name type="scientific">Corynebacterium singulare</name>
    <dbReference type="NCBI Taxonomy" id="161899"/>
    <lineage>
        <taxon>Bacteria</taxon>
        <taxon>Bacillati</taxon>
        <taxon>Actinomycetota</taxon>
        <taxon>Actinomycetes</taxon>
        <taxon>Mycobacteriales</taxon>
        <taxon>Corynebacteriaceae</taxon>
        <taxon>Corynebacterium</taxon>
    </lineage>
</organism>
<reference evidence="2 3" key="1">
    <citation type="journal article" date="2015" name="Genome Announc.">
        <title>Complete Genome Sequence and Annotation of Corynebacterium singulare DSM 44357, Isolated from a Human Semen Specimen.</title>
        <authorList>
            <person name="Merten M."/>
            <person name="Brinkrolf K."/>
            <person name="Albersmeier A."/>
            <person name="Kutter Y."/>
            <person name="Ruckert C."/>
            <person name="Tauch A."/>
        </authorList>
    </citation>
    <scope>NUCLEOTIDE SEQUENCE [LARGE SCALE GENOMIC DNA]</scope>
    <source>
        <strain evidence="2">IBS B52218</strain>
    </source>
</reference>
<sequence>MRFISRLAATAAIGSALAVAPLASANPTHGFSNADGTVTCDATNIDGTYISCLSSGARATRPECNPPNELVPQFSYHAGRSHAGCWNQGMVAEQFKHLQPGQIHQFNEVTVVADNQGGLHFVGPKGYLGYAGKKAVSGPEGMGSISSRAL</sequence>
<evidence type="ECO:0000313" key="2">
    <source>
        <dbReference type="EMBL" id="AJI79011.1"/>
    </source>
</evidence>
<evidence type="ECO:0008006" key="4">
    <source>
        <dbReference type="Google" id="ProtNLM"/>
    </source>
</evidence>
<dbReference type="KEGG" id="csx:CSING_07420"/>
<dbReference type="OrthoDB" id="4411781at2"/>
<dbReference type="HOGENOM" id="CLU_1737480_0_0_11"/>
<accession>A0A0B6F4R1</accession>
<evidence type="ECO:0000256" key="1">
    <source>
        <dbReference type="SAM" id="SignalP"/>
    </source>
</evidence>
<feature type="signal peptide" evidence="1">
    <location>
        <begin position="1"/>
        <end position="25"/>
    </location>
</feature>
<dbReference type="RefSeq" id="WP_042531001.1">
    <property type="nucleotide sequence ID" value="NZ_CP010827.1"/>
</dbReference>
<dbReference type="AlphaFoldDB" id="A0A0B6F4R1"/>
<protein>
    <recommendedName>
        <fullName evidence="4">Secreted protein</fullName>
    </recommendedName>
</protein>
<dbReference type="STRING" id="161899.CSING_07420"/>
<dbReference type="EMBL" id="CP010827">
    <property type="protein sequence ID" value="AJI79011.1"/>
    <property type="molecule type" value="Genomic_DNA"/>
</dbReference>
<feature type="chain" id="PRO_5002108006" description="Secreted protein" evidence="1">
    <location>
        <begin position="26"/>
        <end position="150"/>
    </location>
</feature>
<keyword evidence="1" id="KW-0732">Signal</keyword>
<name>A0A0B6F4R1_9CORY</name>
<proteinExistence type="predicted"/>
<evidence type="ECO:0000313" key="3">
    <source>
        <dbReference type="Proteomes" id="UP000031890"/>
    </source>
</evidence>
<gene>
    <name evidence="2" type="ORF">CSING_07420</name>
</gene>